<reference evidence="14 15" key="1">
    <citation type="journal article" date="2020" name="bioRxiv">
        <title>Sequence and annotation of 42 cannabis genomes reveals extensive copy number variation in cannabinoid synthesis and pathogen resistance genes.</title>
        <authorList>
            <person name="Mckernan K.J."/>
            <person name="Helbert Y."/>
            <person name="Kane L.T."/>
            <person name="Ebling H."/>
            <person name="Zhang L."/>
            <person name="Liu B."/>
            <person name="Eaton Z."/>
            <person name="Mclaughlin S."/>
            <person name="Kingan S."/>
            <person name="Baybayan P."/>
            <person name="Concepcion G."/>
            <person name="Jordan M."/>
            <person name="Riva A."/>
            <person name="Barbazuk W."/>
            <person name="Harkins T."/>
        </authorList>
    </citation>
    <scope>NUCLEOTIDE SEQUENCE [LARGE SCALE GENOMIC DNA]</scope>
    <source>
        <strain evidence="14 15">cv. Jamaican Lion 4</strain>
        <strain evidence="12">Father</strain>
        <strain evidence="13">Mother</strain>
        <tissue evidence="12">Leaf</tissue>
    </source>
</reference>
<dbReference type="InterPro" id="IPR032675">
    <property type="entry name" value="LRR_dom_sf"/>
</dbReference>
<dbReference type="SUPFAM" id="SSF52058">
    <property type="entry name" value="L domain-like"/>
    <property type="match status" value="1"/>
</dbReference>
<proteinExistence type="inferred from homology"/>
<dbReference type="EMBL" id="JAATIP010000336">
    <property type="protein sequence ID" value="KAF4351444.1"/>
    <property type="molecule type" value="Genomic_DNA"/>
</dbReference>
<evidence type="ECO:0000256" key="11">
    <source>
        <dbReference type="SAM" id="MobiDB-lite"/>
    </source>
</evidence>
<dbReference type="InterPro" id="IPR051502">
    <property type="entry name" value="RLP_Defense_Trigger"/>
</dbReference>
<dbReference type="EMBL" id="JAATIQ010000769">
    <property type="protein sequence ID" value="KAF4347771.1"/>
    <property type="molecule type" value="Genomic_DNA"/>
</dbReference>
<keyword evidence="5" id="KW-0812">Transmembrane</keyword>
<dbReference type="GO" id="GO:0005886">
    <property type="term" value="C:plasma membrane"/>
    <property type="evidence" value="ECO:0007669"/>
    <property type="project" value="UniProtKB-SubCell"/>
</dbReference>
<dbReference type="GO" id="GO:0012505">
    <property type="term" value="C:endomembrane system"/>
    <property type="evidence" value="ECO:0007669"/>
    <property type="project" value="UniProtKB-SubCell"/>
</dbReference>
<evidence type="ECO:0000313" key="14">
    <source>
        <dbReference type="Proteomes" id="UP000525078"/>
    </source>
</evidence>
<evidence type="ECO:0000313" key="12">
    <source>
        <dbReference type="EMBL" id="KAF4347771.1"/>
    </source>
</evidence>
<dbReference type="AlphaFoldDB" id="A0A7J6DNT1"/>
<evidence type="ECO:0000256" key="2">
    <source>
        <dbReference type="ARBA" id="ARBA00009592"/>
    </source>
</evidence>
<keyword evidence="15" id="KW-1185">Reference proteome</keyword>
<evidence type="ECO:0000313" key="13">
    <source>
        <dbReference type="EMBL" id="KAF4351444.1"/>
    </source>
</evidence>
<dbReference type="PANTHER" id="PTHR48062">
    <property type="entry name" value="RECEPTOR-LIKE PROTEIN 14"/>
    <property type="match status" value="1"/>
</dbReference>
<evidence type="ECO:0000256" key="4">
    <source>
        <dbReference type="ARBA" id="ARBA00022614"/>
    </source>
</evidence>
<keyword evidence="6" id="KW-0732">Signal</keyword>
<keyword evidence="8" id="KW-1133">Transmembrane helix</keyword>
<evidence type="ECO:0000256" key="6">
    <source>
        <dbReference type="ARBA" id="ARBA00022729"/>
    </source>
</evidence>
<dbReference type="Proteomes" id="UP000525078">
    <property type="component" value="Unassembled WGS sequence"/>
</dbReference>
<dbReference type="PROSITE" id="PS51450">
    <property type="entry name" value="LRR"/>
    <property type="match status" value="1"/>
</dbReference>
<evidence type="ECO:0000256" key="8">
    <source>
        <dbReference type="ARBA" id="ARBA00022989"/>
    </source>
</evidence>
<keyword evidence="3" id="KW-1003">Cell membrane</keyword>
<feature type="region of interest" description="Disordered" evidence="11">
    <location>
        <begin position="115"/>
        <end position="134"/>
    </location>
</feature>
<name>A0A7J6DNT1_CANSA</name>
<protein>
    <submittedName>
        <fullName evidence="12">Uncharacterized protein</fullName>
    </submittedName>
</protein>
<evidence type="ECO:0000256" key="10">
    <source>
        <dbReference type="ARBA" id="ARBA00037847"/>
    </source>
</evidence>
<evidence type="ECO:0000256" key="9">
    <source>
        <dbReference type="ARBA" id="ARBA00023136"/>
    </source>
</evidence>
<sequence>MSHNLLNNNFTNFPLSQADDIWGATIEGLIPSWIGENLNNLSNKFDGKIPRKIGKLAKLEVLDLSHNKINGEILINLAEEKFLPVLNYKHSMLLHLPRILDLICGSPLSSSCSEDDDGESSHVSASNLAQDDNGGEWFDLSWFYKRIGDRS</sequence>
<organism evidence="12 15">
    <name type="scientific">Cannabis sativa</name>
    <name type="common">Hemp</name>
    <name type="synonym">Marijuana</name>
    <dbReference type="NCBI Taxonomy" id="3483"/>
    <lineage>
        <taxon>Eukaryota</taxon>
        <taxon>Viridiplantae</taxon>
        <taxon>Streptophyta</taxon>
        <taxon>Embryophyta</taxon>
        <taxon>Tracheophyta</taxon>
        <taxon>Spermatophyta</taxon>
        <taxon>Magnoliopsida</taxon>
        <taxon>eudicotyledons</taxon>
        <taxon>Gunneridae</taxon>
        <taxon>Pentapetalae</taxon>
        <taxon>rosids</taxon>
        <taxon>fabids</taxon>
        <taxon>Rosales</taxon>
        <taxon>Cannabaceae</taxon>
        <taxon>Cannabis</taxon>
    </lineage>
</organism>
<dbReference type="InterPro" id="IPR001611">
    <property type="entry name" value="Leu-rich_rpt"/>
</dbReference>
<comment type="subcellular location">
    <subcellularLocation>
        <location evidence="1">Cell membrane</location>
    </subcellularLocation>
    <subcellularLocation>
        <location evidence="10">Endomembrane system</location>
        <topology evidence="10">Single-pass membrane protein</topology>
    </subcellularLocation>
</comment>
<evidence type="ECO:0000256" key="5">
    <source>
        <dbReference type="ARBA" id="ARBA00022692"/>
    </source>
</evidence>
<keyword evidence="4" id="KW-0433">Leucine-rich repeat</keyword>
<comment type="similarity">
    <text evidence="2">Belongs to the RLP family.</text>
</comment>
<dbReference type="Gene3D" id="3.80.10.10">
    <property type="entry name" value="Ribonuclease Inhibitor"/>
    <property type="match status" value="1"/>
</dbReference>
<comment type="caution">
    <text evidence="12">The sequence shown here is derived from an EMBL/GenBank/DDBJ whole genome shotgun (WGS) entry which is preliminary data.</text>
</comment>
<gene>
    <name evidence="13" type="ORF">F8388_024776</name>
    <name evidence="12" type="ORF">G4B88_015448</name>
</gene>
<evidence type="ECO:0000256" key="7">
    <source>
        <dbReference type="ARBA" id="ARBA00022737"/>
    </source>
</evidence>
<keyword evidence="9" id="KW-0472">Membrane</keyword>
<keyword evidence="7" id="KW-0677">Repeat</keyword>
<dbReference type="PANTHER" id="PTHR48062:SF52">
    <property type="entry name" value="RECEPTOR-LIKE PROTEIN 8-RELATED"/>
    <property type="match status" value="1"/>
</dbReference>
<evidence type="ECO:0000313" key="15">
    <source>
        <dbReference type="Proteomes" id="UP000583929"/>
    </source>
</evidence>
<evidence type="ECO:0000256" key="1">
    <source>
        <dbReference type="ARBA" id="ARBA00004236"/>
    </source>
</evidence>
<accession>A0A7J6DNT1</accession>
<evidence type="ECO:0000256" key="3">
    <source>
        <dbReference type="ARBA" id="ARBA00022475"/>
    </source>
</evidence>
<dbReference type="Proteomes" id="UP000583929">
    <property type="component" value="Unassembled WGS sequence"/>
</dbReference>